<comment type="caution">
    <text evidence="2">The sequence shown here is derived from an EMBL/GenBank/DDBJ whole genome shotgun (WGS) entry which is preliminary data.</text>
</comment>
<sequence length="64" mass="7059">MSFSFLLRPQSDPGSTSVSWGLSQASTGLVHVFQWNKDEFITLPAEVIIQASYTTPHNDSLCSQ</sequence>
<protein>
    <submittedName>
        <fullName evidence="2">Uncharacterized protein</fullName>
    </submittedName>
</protein>
<accession>A0A556V4F8</accession>
<evidence type="ECO:0000256" key="1">
    <source>
        <dbReference type="SAM" id="MobiDB-lite"/>
    </source>
</evidence>
<name>A0A556V4F8_BAGYA</name>
<feature type="region of interest" description="Disordered" evidence="1">
    <location>
        <begin position="1"/>
        <end position="21"/>
    </location>
</feature>
<keyword evidence="3" id="KW-1185">Reference proteome</keyword>
<evidence type="ECO:0000313" key="2">
    <source>
        <dbReference type="EMBL" id="TSU49977.1"/>
    </source>
</evidence>
<gene>
    <name evidence="2" type="ORF">Baya_12906</name>
</gene>
<reference evidence="2 3" key="1">
    <citation type="journal article" date="2019" name="Genome Biol. Evol.">
        <title>Whole-Genome Sequencing of the Giant Devil Catfish, Bagarius yarrelli.</title>
        <authorList>
            <person name="Jiang W."/>
            <person name="Lv Y."/>
            <person name="Cheng L."/>
            <person name="Yang K."/>
            <person name="Chao B."/>
            <person name="Wang X."/>
            <person name="Li Y."/>
            <person name="Pan X."/>
            <person name="You X."/>
            <person name="Zhang Y."/>
            <person name="Yang J."/>
            <person name="Li J."/>
            <person name="Zhang X."/>
            <person name="Liu S."/>
            <person name="Sun C."/>
            <person name="Yang J."/>
            <person name="Shi Q."/>
        </authorList>
    </citation>
    <scope>NUCLEOTIDE SEQUENCE [LARGE SCALE GENOMIC DNA]</scope>
    <source>
        <strain evidence="2">JWS20170419001</strain>
        <tissue evidence="2">Muscle</tissue>
    </source>
</reference>
<evidence type="ECO:0000313" key="3">
    <source>
        <dbReference type="Proteomes" id="UP000319801"/>
    </source>
</evidence>
<dbReference type="AlphaFoldDB" id="A0A556V4F8"/>
<organism evidence="2 3">
    <name type="scientific">Bagarius yarrelli</name>
    <name type="common">Goonch</name>
    <name type="synonym">Bagrus yarrelli</name>
    <dbReference type="NCBI Taxonomy" id="175774"/>
    <lineage>
        <taxon>Eukaryota</taxon>
        <taxon>Metazoa</taxon>
        <taxon>Chordata</taxon>
        <taxon>Craniata</taxon>
        <taxon>Vertebrata</taxon>
        <taxon>Euteleostomi</taxon>
        <taxon>Actinopterygii</taxon>
        <taxon>Neopterygii</taxon>
        <taxon>Teleostei</taxon>
        <taxon>Ostariophysi</taxon>
        <taxon>Siluriformes</taxon>
        <taxon>Sisoridae</taxon>
        <taxon>Sisorinae</taxon>
        <taxon>Bagarius</taxon>
    </lineage>
</organism>
<dbReference type="Proteomes" id="UP000319801">
    <property type="component" value="Unassembled WGS sequence"/>
</dbReference>
<dbReference type="EMBL" id="VCAZ01000118">
    <property type="protein sequence ID" value="TSU49977.1"/>
    <property type="molecule type" value="Genomic_DNA"/>
</dbReference>
<feature type="compositionally biased region" description="Polar residues" evidence="1">
    <location>
        <begin position="12"/>
        <end position="21"/>
    </location>
</feature>
<proteinExistence type="predicted"/>